<comment type="caution">
    <text evidence="1">The sequence shown here is derived from an EMBL/GenBank/DDBJ whole genome shotgun (WGS) entry which is preliminary data.</text>
</comment>
<reference evidence="1" key="1">
    <citation type="journal article" date="2023" name="Science">
        <title>Genome structures resolve the early diversification of teleost fishes.</title>
        <authorList>
            <person name="Parey E."/>
            <person name="Louis A."/>
            <person name="Montfort J."/>
            <person name="Bouchez O."/>
            <person name="Roques C."/>
            <person name="Iampietro C."/>
            <person name="Lluch J."/>
            <person name="Castinel A."/>
            <person name="Donnadieu C."/>
            <person name="Desvignes T."/>
            <person name="Floi Bucao C."/>
            <person name="Jouanno E."/>
            <person name="Wen M."/>
            <person name="Mejri S."/>
            <person name="Dirks R."/>
            <person name="Jansen H."/>
            <person name="Henkel C."/>
            <person name="Chen W.J."/>
            <person name="Zahm M."/>
            <person name="Cabau C."/>
            <person name="Klopp C."/>
            <person name="Thompson A.W."/>
            <person name="Robinson-Rechavi M."/>
            <person name="Braasch I."/>
            <person name="Lecointre G."/>
            <person name="Bobe J."/>
            <person name="Postlethwait J.H."/>
            <person name="Berthelot C."/>
            <person name="Roest Crollius H."/>
            <person name="Guiguen Y."/>
        </authorList>
    </citation>
    <scope>NUCLEOTIDE SEQUENCE</scope>
    <source>
        <strain evidence="1">NC1722</strain>
    </source>
</reference>
<dbReference type="AlphaFoldDB" id="A0AAD7SGZ5"/>
<dbReference type="Proteomes" id="UP001221898">
    <property type="component" value="Unassembled WGS sequence"/>
</dbReference>
<name>A0AAD7SGZ5_9TELE</name>
<accession>A0AAD7SGZ5</accession>
<organism evidence="1 2">
    <name type="scientific">Aldrovandia affinis</name>
    <dbReference type="NCBI Taxonomy" id="143900"/>
    <lineage>
        <taxon>Eukaryota</taxon>
        <taxon>Metazoa</taxon>
        <taxon>Chordata</taxon>
        <taxon>Craniata</taxon>
        <taxon>Vertebrata</taxon>
        <taxon>Euteleostomi</taxon>
        <taxon>Actinopterygii</taxon>
        <taxon>Neopterygii</taxon>
        <taxon>Teleostei</taxon>
        <taxon>Notacanthiformes</taxon>
        <taxon>Halosauridae</taxon>
        <taxon>Aldrovandia</taxon>
    </lineage>
</organism>
<sequence>MHCVPAWRDCSRSRTQVDENDPSVCGAIVRLSATEAELIRLRHIARGLPLRHFRIDPARLGSSCGLAVCHCNCFKWFAQIGGGRGSTAALALKRLIPRGSNYLRRCEVRRARDDKDAPTGFS</sequence>
<protein>
    <submittedName>
        <fullName evidence="1">Uncharacterized protein</fullName>
    </submittedName>
</protein>
<evidence type="ECO:0000313" key="1">
    <source>
        <dbReference type="EMBL" id="KAJ8402112.1"/>
    </source>
</evidence>
<dbReference type="EMBL" id="JAINUG010000066">
    <property type="protein sequence ID" value="KAJ8402112.1"/>
    <property type="molecule type" value="Genomic_DNA"/>
</dbReference>
<keyword evidence="2" id="KW-1185">Reference proteome</keyword>
<proteinExistence type="predicted"/>
<gene>
    <name evidence="1" type="ORF">AAFF_G00373470</name>
</gene>
<evidence type="ECO:0000313" key="2">
    <source>
        <dbReference type="Proteomes" id="UP001221898"/>
    </source>
</evidence>